<proteinExistence type="predicted"/>
<protein>
    <recommendedName>
        <fullName evidence="4">ABC transporter permease</fullName>
    </recommendedName>
</protein>
<feature type="transmembrane region" description="Helical" evidence="1">
    <location>
        <begin position="114"/>
        <end position="138"/>
    </location>
</feature>
<accession>A0A916XE95</accession>
<evidence type="ECO:0000313" key="2">
    <source>
        <dbReference type="EMBL" id="GGC65325.1"/>
    </source>
</evidence>
<dbReference type="PANTHER" id="PTHR37305">
    <property type="entry name" value="INTEGRAL MEMBRANE PROTEIN-RELATED"/>
    <property type="match status" value="1"/>
</dbReference>
<dbReference type="RefSeq" id="WP_188673292.1">
    <property type="nucleotide sequence ID" value="NZ_BMJH01000002.1"/>
</dbReference>
<dbReference type="EMBL" id="BMJH01000002">
    <property type="protein sequence ID" value="GGC65325.1"/>
    <property type="molecule type" value="Genomic_DNA"/>
</dbReference>
<keyword evidence="3" id="KW-1185">Reference proteome</keyword>
<evidence type="ECO:0000256" key="1">
    <source>
        <dbReference type="SAM" id="Phobius"/>
    </source>
</evidence>
<feature type="transmembrane region" description="Helical" evidence="1">
    <location>
        <begin position="188"/>
        <end position="205"/>
    </location>
</feature>
<dbReference type="AlphaFoldDB" id="A0A916XE95"/>
<keyword evidence="1" id="KW-0472">Membrane</keyword>
<evidence type="ECO:0000313" key="3">
    <source>
        <dbReference type="Proteomes" id="UP000641514"/>
    </source>
</evidence>
<keyword evidence="1" id="KW-1133">Transmembrane helix</keyword>
<feature type="transmembrane region" description="Helical" evidence="1">
    <location>
        <begin position="57"/>
        <end position="81"/>
    </location>
</feature>
<reference evidence="2" key="2">
    <citation type="submission" date="2020-09" db="EMBL/GenBank/DDBJ databases">
        <authorList>
            <person name="Sun Q."/>
            <person name="Zhou Y."/>
        </authorList>
    </citation>
    <scope>NUCLEOTIDE SEQUENCE</scope>
    <source>
        <strain evidence="2">CGMCC 1.15478</strain>
    </source>
</reference>
<evidence type="ECO:0008006" key="4">
    <source>
        <dbReference type="Google" id="ProtNLM"/>
    </source>
</evidence>
<reference evidence="2" key="1">
    <citation type="journal article" date="2014" name="Int. J. Syst. Evol. Microbiol.">
        <title>Complete genome sequence of Corynebacterium casei LMG S-19264T (=DSM 44701T), isolated from a smear-ripened cheese.</title>
        <authorList>
            <consortium name="US DOE Joint Genome Institute (JGI-PGF)"/>
            <person name="Walter F."/>
            <person name="Albersmeier A."/>
            <person name="Kalinowski J."/>
            <person name="Ruckert C."/>
        </authorList>
    </citation>
    <scope>NUCLEOTIDE SEQUENCE</scope>
    <source>
        <strain evidence="2">CGMCC 1.15478</strain>
    </source>
</reference>
<feature type="transmembrane region" description="Helical" evidence="1">
    <location>
        <begin position="238"/>
        <end position="258"/>
    </location>
</feature>
<keyword evidence="1" id="KW-0812">Transmembrane</keyword>
<organism evidence="2 3">
    <name type="scientific">Hoyosella rhizosphaerae</name>
    <dbReference type="NCBI Taxonomy" id="1755582"/>
    <lineage>
        <taxon>Bacteria</taxon>
        <taxon>Bacillati</taxon>
        <taxon>Actinomycetota</taxon>
        <taxon>Actinomycetes</taxon>
        <taxon>Mycobacteriales</taxon>
        <taxon>Hoyosellaceae</taxon>
        <taxon>Hoyosella</taxon>
    </lineage>
</organism>
<dbReference type="PANTHER" id="PTHR37305:SF1">
    <property type="entry name" value="MEMBRANE PROTEIN"/>
    <property type="match status" value="1"/>
</dbReference>
<comment type="caution">
    <text evidence="2">The sequence shown here is derived from an EMBL/GenBank/DDBJ whole genome shotgun (WGS) entry which is preliminary data.</text>
</comment>
<name>A0A916XE95_9ACTN</name>
<gene>
    <name evidence="2" type="ORF">GCM10011410_17250</name>
</gene>
<feature type="transmembrane region" description="Helical" evidence="1">
    <location>
        <begin position="158"/>
        <end position="181"/>
    </location>
</feature>
<feature type="transmembrane region" description="Helical" evidence="1">
    <location>
        <begin position="12"/>
        <end position="37"/>
    </location>
</feature>
<dbReference type="Proteomes" id="UP000641514">
    <property type="component" value="Unassembled WGS sequence"/>
</dbReference>
<sequence length="267" mass="28723">MTLLMSEVRRLYCRRAFAGVLVAMVVTPIALGLLIRLGTHSGMLEARQFAAFAGASGLNFTAVGLLIGCQLVFVAVVAFIFGESVAREASWGSLGALLCEPVSRQRVLLCKTMVAVAAMSIAVAVYVATSILVGAILFGGGPLDIRGELPWPTALLRLSLSVVYITVTLSWVAALALMLSVITHDNPLAPVGGTVLIVAVCRLIIDLPTTIAFRDVLPLRYYDAWMDLLAPFVNWEQMVWGVLLSLFFASTFAAFAAVRFQTKDITR</sequence>